<feature type="signal peptide" evidence="1">
    <location>
        <begin position="1"/>
        <end position="20"/>
    </location>
</feature>
<evidence type="ECO:0000313" key="2">
    <source>
        <dbReference type="EMBL" id="TCI06209.1"/>
    </source>
</evidence>
<reference evidence="2 3" key="1">
    <citation type="submission" date="2019-02" db="EMBL/GenBank/DDBJ databases">
        <title>Dyella amyloliquefaciens sp. nov., isolated from forest soil.</title>
        <authorList>
            <person name="Gao Z.-H."/>
            <person name="Qiu L.-H."/>
        </authorList>
    </citation>
    <scope>NUCLEOTIDE SEQUENCE [LARGE SCALE GENOMIC DNA]</scope>
    <source>
        <strain evidence="2 3">KACC 12747</strain>
    </source>
</reference>
<name>A0A4R0YL10_9GAMM</name>
<dbReference type="AlphaFoldDB" id="A0A4R0YL10"/>
<dbReference type="Proteomes" id="UP000291822">
    <property type="component" value="Unassembled WGS sequence"/>
</dbReference>
<dbReference type="RefSeq" id="WP_131152636.1">
    <property type="nucleotide sequence ID" value="NZ_SJTG01000007.1"/>
</dbReference>
<keyword evidence="1" id="KW-0732">Signal</keyword>
<evidence type="ECO:0000313" key="3">
    <source>
        <dbReference type="Proteomes" id="UP000291822"/>
    </source>
</evidence>
<proteinExistence type="predicted"/>
<sequence>MNRHALWALTSAFAASAAFGQGPSRMLATIDAWQSSLKACAIRAEYHGVKGTDGDDGGLTVSMETPGCALSANDPQIIEALTAKAQARGWKVSKLRRISLQSASTSYNAEIGELLKRKQLFAKCDRRYSCEEARVEVQQALNAMGAFSELNPSLARHGLKLAKISVENFSVIKQGPGPQLPSPDPRQMPFGYNYGGLVTLHVQPAAND</sequence>
<accession>A0A4R0YL10</accession>
<gene>
    <name evidence="2" type="ORF">EZM97_35420</name>
</gene>
<keyword evidence="3" id="KW-1185">Reference proteome</keyword>
<evidence type="ECO:0000256" key="1">
    <source>
        <dbReference type="SAM" id="SignalP"/>
    </source>
</evidence>
<feature type="chain" id="PRO_5020424451" description="DUF541 domain-containing protein" evidence="1">
    <location>
        <begin position="21"/>
        <end position="208"/>
    </location>
</feature>
<organism evidence="2 3">
    <name type="scientific">Dyella soli</name>
    <dbReference type="NCBI Taxonomy" id="522319"/>
    <lineage>
        <taxon>Bacteria</taxon>
        <taxon>Pseudomonadati</taxon>
        <taxon>Pseudomonadota</taxon>
        <taxon>Gammaproteobacteria</taxon>
        <taxon>Lysobacterales</taxon>
        <taxon>Rhodanobacteraceae</taxon>
        <taxon>Dyella</taxon>
    </lineage>
</organism>
<comment type="caution">
    <text evidence="2">The sequence shown here is derived from an EMBL/GenBank/DDBJ whole genome shotgun (WGS) entry which is preliminary data.</text>
</comment>
<dbReference type="EMBL" id="SJTG01000007">
    <property type="protein sequence ID" value="TCI06209.1"/>
    <property type="molecule type" value="Genomic_DNA"/>
</dbReference>
<evidence type="ECO:0008006" key="4">
    <source>
        <dbReference type="Google" id="ProtNLM"/>
    </source>
</evidence>
<protein>
    <recommendedName>
        <fullName evidence="4">DUF541 domain-containing protein</fullName>
    </recommendedName>
</protein>